<keyword evidence="2" id="KW-1133">Transmembrane helix</keyword>
<reference evidence="6 9" key="3">
    <citation type="submission" date="2017-03" db="EMBL/GenBank/DDBJ databases">
        <title>Maternal inheritance of bifidobacteria.</title>
        <authorList>
            <person name="Lugli G.A."/>
            <person name="Duranti S."/>
            <person name="Milani C."/>
            <person name="Mancabelli L."/>
        </authorList>
    </citation>
    <scope>NUCLEOTIDE SEQUENCE [LARGE SCALE GENOMIC DNA]</scope>
    <source>
        <strain evidence="6 9">1892B</strain>
    </source>
</reference>
<dbReference type="EMBL" id="JANFYM010000006">
    <property type="protein sequence ID" value="MCQ4793131.1"/>
    <property type="molecule type" value="Genomic_DNA"/>
</dbReference>
<accession>A0A173YLK6</accession>
<keyword evidence="11" id="KW-1185">Reference proteome</keyword>
<evidence type="ECO:0000313" key="4">
    <source>
        <dbReference type="EMBL" id="CUN64794.1"/>
    </source>
</evidence>
<dbReference type="Proteomes" id="UP000095647">
    <property type="component" value="Unassembled WGS sequence"/>
</dbReference>
<evidence type="ECO:0000313" key="6">
    <source>
        <dbReference type="EMBL" id="OQM58395.1"/>
    </source>
</evidence>
<feature type="compositionally biased region" description="Low complexity" evidence="1">
    <location>
        <begin position="285"/>
        <end position="367"/>
    </location>
</feature>
<organism evidence="4 8">
    <name type="scientific">Bifidobacterium adolescentis</name>
    <dbReference type="NCBI Taxonomy" id="1680"/>
    <lineage>
        <taxon>Bacteria</taxon>
        <taxon>Bacillati</taxon>
        <taxon>Actinomycetota</taxon>
        <taxon>Actinomycetes</taxon>
        <taxon>Bifidobacteriales</taxon>
        <taxon>Bifidobacteriaceae</taxon>
        <taxon>Bifidobacterium</taxon>
    </lineage>
</organism>
<dbReference type="AlphaFoldDB" id="A0A173YLK6"/>
<gene>
    <name evidence="7" type="ORF">AL0462_0907</name>
    <name evidence="3" type="ORF">B19861_10510</name>
    <name evidence="6" type="ORF">B5789_0474</name>
    <name evidence="4" type="ORF">ERS852382_00987</name>
    <name evidence="5" type="ORF">NE692_06610</name>
</gene>
<reference evidence="7 10" key="2">
    <citation type="journal article" date="2016" name="Sci. Rep.">
        <title>Evaluation of genetic diversity among strains of the human gut commensal Bifidobacterium adolescentis.</title>
        <authorList>
            <person name="Duranti S."/>
            <person name="Milani C."/>
            <person name="Lugli G.A."/>
            <person name="Mancabelli L."/>
            <person name="Turroni F."/>
            <person name="Ferrario C."/>
            <person name="Mangifesta M."/>
            <person name="Viappiani A."/>
            <person name="Sanchez B."/>
            <person name="Margolles A."/>
            <person name="van Sinderen D."/>
            <person name="Ventura M."/>
        </authorList>
    </citation>
    <scope>NUCLEOTIDE SEQUENCE [LARGE SCALE GENOMIC DNA]</scope>
    <source>
        <strain evidence="7 10">AL46-2</strain>
    </source>
</reference>
<dbReference type="EMBL" id="LNKH01000004">
    <property type="protein sequence ID" value="OSG97187.1"/>
    <property type="molecule type" value="Genomic_DNA"/>
</dbReference>
<dbReference type="Proteomes" id="UP000192714">
    <property type="component" value="Unassembled WGS sequence"/>
</dbReference>
<proteinExistence type="predicted"/>
<keyword evidence="2" id="KW-0812">Transmembrane</keyword>
<feature type="transmembrane region" description="Helical" evidence="2">
    <location>
        <begin position="7"/>
        <end position="26"/>
    </location>
</feature>
<evidence type="ECO:0000313" key="5">
    <source>
        <dbReference type="EMBL" id="MCQ4793131.1"/>
    </source>
</evidence>
<feature type="transmembrane region" description="Helical" evidence="2">
    <location>
        <begin position="185"/>
        <end position="206"/>
    </location>
</feature>
<dbReference type="Proteomes" id="UP000193905">
    <property type="component" value="Unassembled WGS sequence"/>
</dbReference>
<dbReference type="EMBL" id="CYYI01000003">
    <property type="protein sequence ID" value="CUN64794.1"/>
    <property type="molecule type" value="Genomic_DNA"/>
</dbReference>
<evidence type="ECO:0000313" key="11">
    <source>
        <dbReference type="Proteomes" id="UP001357973"/>
    </source>
</evidence>
<reference evidence="5" key="4">
    <citation type="submission" date="2022-06" db="EMBL/GenBank/DDBJ databases">
        <title>Isolation of gut microbiota from human fecal samples.</title>
        <authorList>
            <person name="Pamer E.G."/>
            <person name="Barat B."/>
            <person name="Waligurski E."/>
            <person name="Medina S."/>
            <person name="Paddock L."/>
            <person name="Mostad J."/>
        </authorList>
    </citation>
    <scope>NUCLEOTIDE SEQUENCE</scope>
    <source>
        <strain evidence="5">SL.1.01</strain>
    </source>
</reference>
<evidence type="ECO:0000313" key="10">
    <source>
        <dbReference type="Proteomes" id="UP000193905"/>
    </source>
</evidence>
<dbReference type="EMBL" id="AP028457">
    <property type="protein sequence ID" value="BEK83109.1"/>
    <property type="molecule type" value="Genomic_DNA"/>
</dbReference>
<protein>
    <submittedName>
        <fullName evidence="4">ABC transporter permease</fullName>
    </submittedName>
</protein>
<feature type="region of interest" description="Disordered" evidence="1">
    <location>
        <begin position="222"/>
        <end position="367"/>
    </location>
</feature>
<evidence type="ECO:0000256" key="1">
    <source>
        <dbReference type="SAM" id="MobiDB-lite"/>
    </source>
</evidence>
<reference evidence="4 8" key="1">
    <citation type="submission" date="2015-09" db="EMBL/GenBank/DDBJ databases">
        <authorList>
            <consortium name="Pathogen Informatics"/>
        </authorList>
    </citation>
    <scope>NUCLEOTIDE SEQUENCE [LARGE SCALE GENOMIC DNA]</scope>
    <source>
        <strain evidence="4 8">2789STDY5608824</strain>
    </source>
</reference>
<name>A0A173YLK6_BIFAD</name>
<feature type="region of interest" description="Disordered" evidence="1">
    <location>
        <begin position="74"/>
        <end position="115"/>
    </location>
</feature>
<sequence length="367" mass="36419">MKNFFKGISFSSIFAGALAAVTSFLLSAKIGIAGSVIGVAAGSIVSAVATQVYKNVLKASGEKLQNAVPFVANDKDGTDGAGKSGDDATTVIAPAESKGEQTKTLSAEESDETTVMTSVDGDTTAAMPATSGRVISSAQAGGRESNILPDNAGSNILPDNAGGSIQHAGRRASFDAWLHGKRAPIVIAIVSALIGVAVSAGLILAFTGGHGTDTVVRDMVNSKQTPSDDNAGDSTYGSGNNGTQDNMQNQSGTTDTDKDSTTNSDRNNGKDTGKKTDSTTGGTGTSTDGSDSSTNTGDDSNKTDSSTDSTTPSDGSTSGTNNSGQSGAGTTTTPNGSTSTNQNPTPNGSNPNGTSSGTSGNGTDTSK</sequence>
<feature type="compositionally biased region" description="Polar residues" evidence="1">
    <location>
        <begin position="102"/>
        <end position="115"/>
    </location>
</feature>
<feature type="transmembrane region" description="Helical" evidence="2">
    <location>
        <begin position="32"/>
        <end position="53"/>
    </location>
</feature>
<reference evidence="3 11" key="5">
    <citation type="submission" date="2023-06" db="EMBL/GenBank/DDBJ databases">
        <title>Complete Genome Sequences of Bifidobacterium faecale strain JCM19861T was isolated from human faeces by Jung-Hye Choi et al. (2014).</title>
        <authorList>
            <person name="Okuhama S."/>
            <person name="Takahashi H."/>
            <person name="Imaizumi K."/>
            <person name="Nakayama S."/>
            <person name="Ogata Y."/>
            <person name="Suda W."/>
        </authorList>
    </citation>
    <scope>NUCLEOTIDE SEQUENCE [LARGE SCALE GENOMIC DNA]</scope>
    <source>
        <strain evidence="3 11">JCM 19861</strain>
    </source>
</reference>
<dbReference type="RefSeq" id="WP_003807036.1">
    <property type="nucleotide sequence ID" value="NZ_AP028457.1"/>
</dbReference>
<feature type="compositionally biased region" description="Basic and acidic residues" evidence="1">
    <location>
        <begin position="267"/>
        <end position="277"/>
    </location>
</feature>
<dbReference type="Proteomes" id="UP001206013">
    <property type="component" value="Unassembled WGS sequence"/>
</dbReference>
<keyword evidence="2" id="KW-0472">Membrane</keyword>
<dbReference type="Proteomes" id="UP001357973">
    <property type="component" value="Chromosome"/>
</dbReference>
<feature type="compositionally biased region" description="Polar residues" evidence="1">
    <location>
        <begin position="222"/>
        <end position="250"/>
    </location>
</feature>
<evidence type="ECO:0000313" key="8">
    <source>
        <dbReference type="Proteomes" id="UP000095647"/>
    </source>
</evidence>
<evidence type="ECO:0000313" key="7">
    <source>
        <dbReference type="EMBL" id="OSG97187.1"/>
    </source>
</evidence>
<evidence type="ECO:0000313" key="9">
    <source>
        <dbReference type="Proteomes" id="UP000192714"/>
    </source>
</evidence>
<dbReference type="EMBL" id="NAQF01000002">
    <property type="protein sequence ID" value="OQM58395.1"/>
    <property type="molecule type" value="Genomic_DNA"/>
</dbReference>
<evidence type="ECO:0000256" key="2">
    <source>
        <dbReference type="SAM" id="Phobius"/>
    </source>
</evidence>
<evidence type="ECO:0000313" key="3">
    <source>
        <dbReference type="EMBL" id="BEK83109.1"/>
    </source>
</evidence>